<feature type="compositionally biased region" description="Basic and acidic residues" evidence="1">
    <location>
        <begin position="112"/>
        <end position="126"/>
    </location>
</feature>
<evidence type="ECO:0000313" key="4">
    <source>
        <dbReference type="Proteomes" id="UP000076552"/>
    </source>
</evidence>
<name>A0A166PKG3_9PEZI</name>
<dbReference type="Proteomes" id="UP000076552">
    <property type="component" value="Unassembled WGS sequence"/>
</dbReference>
<feature type="region of interest" description="Disordered" evidence="1">
    <location>
        <begin position="112"/>
        <end position="210"/>
    </location>
</feature>
<evidence type="ECO:0000256" key="1">
    <source>
        <dbReference type="SAM" id="MobiDB-lite"/>
    </source>
</evidence>
<evidence type="ECO:0000313" key="3">
    <source>
        <dbReference type="EMBL" id="KZL66880.1"/>
    </source>
</evidence>
<organism evidence="3 4">
    <name type="scientific">Colletotrichum tofieldiae</name>
    <dbReference type="NCBI Taxonomy" id="708197"/>
    <lineage>
        <taxon>Eukaryota</taxon>
        <taxon>Fungi</taxon>
        <taxon>Dikarya</taxon>
        <taxon>Ascomycota</taxon>
        <taxon>Pezizomycotina</taxon>
        <taxon>Sordariomycetes</taxon>
        <taxon>Hypocreomycetidae</taxon>
        <taxon>Glomerellales</taxon>
        <taxon>Glomerellaceae</taxon>
        <taxon>Colletotrichum</taxon>
        <taxon>Colletotrichum spaethianum species complex</taxon>
    </lineage>
</organism>
<keyword evidence="2" id="KW-0472">Membrane</keyword>
<feature type="compositionally biased region" description="Low complexity" evidence="1">
    <location>
        <begin position="134"/>
        <end position="153"/>
    </location>
</feature>
<keyword evidence="2" id="KW-1133">Transmembrane helix</keyword>
<keyword evidence="2" id="KW-0812">Transmembrane</keyword>
<feature type="region of interest" description="Disordered" evidence="1">
    <location>
        <begin position="1"/>
        <end position="65"/>
    </location>
</feature>
<keyword evidence="4" id="KW-1185">Reference proteome</keyword>
<proteinExistence type="predicted"/>
<feature type="compositionally biased region" description="Pro residues" evidence="1">
    <location>
        <begin position="26"/>
        <end position="37"/>
    </location>
</feature>
<feature type="transmembrane region" description="Helical" evidence="2">
    <location>
        <begin position="241"/>
        <end position="261"/>
    </location>
</feature>
<reference evidence="3 4" key="1">
    <citation type="submission" date="2015-06" db="EMBL/GenBank/DDBJ databases">
        <title>Survival trade-offs in plant roots during colonization by closely related pathogenic and mutualistic fungi.</title>
        <authorList>
            <person name="Hacquard S."/>
            <person name="Kracher B."/>
            <person name="Hiruma K."/>
            <person name="Weinman A."/>
            <person name="Muench P."/>
            <person name="Garrido Oter R."/>
            <person name="Ver Loren van Themaat E."/>
            <person name="Dallerey J.-F."/>
            <person name="Damm U."/>
            <person name="Henrissat B."/>
            <person name="Lespinet O."/>
            <person name="Thon M."/>
            <person name="Kemen E."/>
            <person name="McHardy A.C."/>
            <person name="Schulze-Lefert P."/>
            <person name="O'Connell R.J."/>
        </authorList>
    </citation>
    <scope>NUCLEOTIDE SEQUENCE [LARGE SCALE GENOMIC DNA]</scope>
    <source>
        <strain evidence="3 4">0861</strain>
    </source>
</reference>
<sequence length="276" mass="29990">LRRRSTRRIDCPPDRGSTFPGDRNAPKPPTSESPTPPIDGRNGGSEPDRRRRRGPADALAQPAPPLRLARGANQGHLLRARAQCLRARDQGLCRLRPEPDLHRLLRLPHAAARHERVHEGPRDAPGARRRARGVVRQAPRAAKGARAQGRQEGAAGGLHPRVVGPAREGRRDEEEGGGEDAHGRAGRRVRRQGPEEVGGAAGGGGGGGEEVRATVEDALEDFPMCSPHTARNRRAKRRTPGVVRCICWAFWIYGLGHPALWRGHSACTNTILSHTM</sequence>
<feature type="compositionally biased region" description="Gly residues" evidence="1">
    <location>
        <begin position="199"/>
        <end position="208"/>
    </location>
</feature>
<evidence type="ECO:0000256" key="2">
    <source>
        <dbReference type="SAM" id="Phobius"/>
    </source>
</evidence>
<dbReference type="AlphaFoldDB" id="A0A166PKG3"/>
<protein>
    <submittedName>
        <fullName evidence="3">Uncharacterized protein</fullName>
    </submittedName>
</protein>
<dbReference type="EMBL" id="LFIV01000160">
    <property type="protein sequence ID" value="KZL66880.1"/>
    <property type="molecule type" value="Genomic_DNA"/>
</dbReference>
<accession>A0A166PKG3</accession>
<feature type="compositionally biased region" description="Basic and acidic residues" evidence="1">
    <location>
        <begin position="167"/>
        <end position="183"/>
    </location>
</feature>
<gene>
    <name evidence="3" type="ORF">CT0861_03877</name>
</gene>
<feature type="non-terminal residue" evidence="3">
    <location>
        <position position="1"/>
    </location>
</feature>
<comment type="caution">
    <text evidence="3">The sequence shown here is derived from an EMBL/GenBank/DDBJ whole genome shotgun (WGS) entry which is preliminary data.</text>
</comment>
<feature type="compositionally biased region" description="Low complexity" evidence="1">
    <location>
        <begin position="56"/>
        <end position="65"/>
    </location>
</feature>